<evidence type="ECO:0000313" key="2">
    <source>
        <dbReference type="Proteomes" id="UP000291084"/>
    </source>
</evidence>
<protein>
    <submittedName>
        <fullName evidence="1">Uncharacterized protein</fullName>
    </submittedName>
</protein>
<dbReference type="EMBL" id="AP015041">
    <property type="protein sequence ID" value="BAT96714.1"/>
    <property type="molecule type" value="Genomic_DNA"/>
</dbReference>
<name>A0A0S3SV29_PHAAN</name>
<accession>A0A0S3SV29</accession>
<dbReference type="Proteomes" id="UP000291084">
    <property type="component" value="Chromosome 8"/>
</dbReference>
<gene>
    <name evidence="1" type="primary">Vigan.08G369400</name>
    <name evidence="1" type="ORF">VIGAN_08369400</name>
</gene>
<evidence type="ECO:0000313" key="1">
    <source>
        <dbReference type="EMBL" id="BAT96714.1"/>
    </source>
</evidence>
<proteinExistence type="predicted"/>
<reference evidence="1 2" key="1">
    <citation type="journal article" date="2015" name="Sci. Rep.">
        <title>The power of single molecule real-time sequencing technology in the de novo assembly of a eukaryotic genome.</title>
        <authorList>
            <person name="Sakai H."/>
            <person name="Naito K."/>
            <person name="Ogiso-Tanaka E."/>
            <person name="Takahashi Y."/>
            <person name="Iseki K."/>
            <person name="Muto C."/>
            <person name="Satou K."/>
            <person name="Teruya K."/>
            <person name="Shiroma A."/>
            <person name="Shimoji M."/>
            <person name="Hirano T."/>
            <person name="Itoh T."/>
            <person name="Kaga A."/>
            <person name="Tomooka N."/>
        </authorList>
    </citation>
    <scope>NUCLEOTIDE SEQUENCE [LARGE SCALE GENOMIC DNA]</scope>
    <source>
        <strain evidence="2">cv. Shumari</strain>
    </source>
</reference>
<dbReference type="AlphaFoldDB" id="A0A0S3SV29"/>
<organism evidence="1 2">
    <name type="scientific">Vigna angularis var. angularis</name>
    <dbReference type="NCBI Taxonomy" id="157739"/>
    <lineage>
        <taxon>Eukaryota</taxon>
        <taxon>Viridiplantae</taxon>
        <taxon>Streptophyta</taxon>
        <taxon>Embryophyta</taxon>
        <taxon>Tracheophyta</taxon>
        <taxon>Spermatophyta</taxon>
        <taxon>Magnoliopsida</taxon>
        <taxon>eudicotyledons</taxon>
        <taxon>Gunneridae</taxon>
        <taxon>Pentapetalae</taxon>
        <taxon>rosids</taxon>
        <taxon>fabids</taxon>
        <taxon>Fabales</taxon>
        <taxon>Fabaceae</taxon>
        <taxon>Papilionoideae</taxon>
        <taxon>50 kb inversion clade</taxon>
        <taxon>NPAAA clade</taxon>
        <taxon>indigoferoid/millettioid clade</taxon>
        <taxon>Phaseoleae</taxon>
        <taxon>Vigna</taxon>
    </lineage>
</organism>
<sequence length="110" mass="12368">MNFSLGGGWSTHFPNNHRAHLLHSSLPKIKAPLFFLLQGFLNPRVPSHFCWTPFFFAAAKLDSRAGPLLDVIIEACACWTHPLFQLKHPFLKGPKSKIIIVSSFLCTLLL</sequence>
<keyword evidence="2" id="KW-1185">Reference proteome</keyword>